<dbReference type="RefSeq" id="WP_033430225.1">
    <property type="nucleotide sequence ID" value="NZ_CP034550.1"/>
</dbReference>
<dbReference type="KEGG" id="ssyi:EKG83_29900"/>
<evidence type="ECO:0000259" key="1">
    <source>
        <dbReference type="Pfam" id="PF14258"/>
    </source>
</evidence>
<dbReference type="Proteomes" id="UP000325787">
    <property type="component" value="Chromosome"/>
</dbReference>
<accession>A0A5Q0H578</accession>
<proteinExistence type="predicted"/>
<dbReference type="OrthoDB" id="5241668at2"/>
<gene>
    <name evidence="2" type="ORF">EKG83_29900</name>
</gene>
<organism evidence="2 3">
    <name type="scientific">Saccharothrix syringae</name>
    <name type="common">Nocardiopsis syringae</name>
    <dbReference type="NCBI Taxonomy" id="103733"/>
    <lineage>
        <taxon>Bacteria</taxon>
        <taxon>Bacillati</taxon>
        <taxon>Actinomycetota</taxon>
        <taxon>Actinomycetes</taxon>
        <taxon>Pseudonocardiales</taxon>
        <taxon>Pseudonocardiaceae</taxon>
        <taxon>Saccharothrix</taxon>
    </lineage>
</organism>
<dbReference type="EMBL" id="CP034550">
    <property type="protein sequence ID" value="QFZ21035.1"/>
    <property type="molecule type" value="Genomic_DNA"/>
</dbReference>
<evidence type="ECO:0000313" key="3">
    <source>
        <dbReference type="Proteomes" id="UP000325787"/>
    </source>
</evidence>
<evidence type="ECO:0000313" key="2">
    <source>
        <dbReference type="EMBL" id="QFZ21035.1"/>
    </source>
</evidence>
<protein>
    <submittedName>
        <fullName evidence="2">DUF4350 domain-containing protein</fullName>
    </submittedName>
</protein>
<feature type="domain" description="DUF4350" evidence="1">
    <location>
        <begin position="54"/>
        <end position="203"/>
    </location>
</feature>
<name>A0A5Q0H578_SACSY</name>
<dbReference type="AlphaFoldDB" id="A0A5Q0H578"/>
<dbReference type="Pfam" id="PF14258">
    <property type="entry name" value="DUF4350"/>
    <property type="match status" value="1"/>
</dbReference>
<keyword evidence="3" id="KW-1185">Reference proteome</keyword>
<sequence>MTSPAQDTSTSPDAKRIWRAARVPLVIAALLGTTAIATALVTGTTEAGELDPRSYEPTGGRALVRLLEARGVRVDPVTELPDASGATVLVTHPNRLAPDRLAGLGAAHVVLVAPSRHPDFRVVGRDRPEDREPGCDLAEARAAGVATTGGLLYATDTGDRCYRDGAGAAVARVGDTTALGSGTPLTNAALDEQGNAALALGLLGRDDVLLWYTPGLEAPERTRSLTELVPAGWRYGALQLAIAVVLLALWRGRRLGPLVPEPLPVVVRATETTEGRARLYRRGRATDHAAAALREATGRRLLPLLGLPADADAAAVADRVARRTGRSPERVHDLLRGPAPTDETALVRLADELDELEEEVRRG</sequence>
<dbReference type="InterPro" id="IPR025646">
    <property type="entry name" value="DUF4350"/>
</dbReference>
<reference evidence="3" key="1">
    <citation type="journal article" date="2021" name="Curr. Microbiol.">
        <title>Complete genome of nocamycin-producing strain Saccharothrix syringae NRRL B-16468 reveals the biosynthetic potential for secondary metabolites.</title>
        <authorList>
            <person name="Mo X."/>
            <person name="Yang S."/>
        </authorList>
    </citation>
    <scope>NUCLEOTIDE SEQUENCE [LARGE SCALE GENOMIC DNA]</scope>
    <source>
        <strain evidence="3">ATCC 51364 / DSM 43886 / JCM 6844 / KCTC 9398 / NBRC 14523 / NRRL B-16468 / INA 2240</strain>
    </source>
</reference>